<dbReference type="AlphaFoldDB" id="A0A0H2YP71"/>
<accession>A0A0H2YP71</accession>
<evidence type="ECO:0000313" key="1">
    <source>
        <dbReference type="EMBL" id="ABG82623.1"/>
    </source>
</evidence>
<dbReference type="Proteomes" id="UP000001823">
    <property type="component" value="Chromosome"/>
</dbReference>
<sequence length="221" mass="26007">MKIKTYSYRYAEEILQHPKYKQAYDELIYVCQNTPLPVYEGKSKKQKGKDVIQQIMNTYFRLMFLNLGWEDEPLATPDSNEDSLRSDFKKTFINENGEKITIQIEVEFGNVASSYRNYFKFQLSYSYNLTDICVLIVPSYSLSKRIDSGVSNFEKVLREIPSAKLSITVPTLVIGLYDDESEWNLKTIEEDLNVLKNPKNKYEERHKQIVKNYIKEFIDVE</sequence>
<name>A0A0H2YP71_CLOP1</name>
<organism evidence="1 2">
    <name type="scientific">Clostridium perfringens (strain ATCC 13124 / DSM 756 / JCM 1290 / NCIMB 6125 / NCTC 8237 / Type A)</name>
    <dbReference type="NCBI Taxonomy" id="195103"/>
    <lineage>
        <taxon>Bacteria</taxon>
        <taxon>Bacillati</taxon>
        <taxon>Bacillota</taxon>
        <taxon>Clostridia</taxon>
        <taxon>Eubacteriales</taxon>
        <taxon>Clostridiaceae</taxon>
        <taxon>Clostridium</taxon>
    </lineage>
</organism>
<dbReference type="eggNOG" id="ENOG5032R79">
    <property type="taxonomic scope" value="Bacteria"/>
</dbReference>
<reference evidence="1 2" key="1">
    <citation type="journal article" date="2006" name="Genome Res.">
        <title>Skewed genomic variability in strains of the toxigenic bacterial pathogen, Clostridium perfringens.</title>
        <authorList>
            <person name="Myers G.S."/>
            <person name="Rasko D.A."/>
            <person name="Cheung J.K."/>
            <person name="Ravel J."/>
            <person name="Seshadri R."/>
            <person name="Deboy R.T."/>
            <person name="Ren Q."/>
            <person name="Varga J."/>
            <person name="Awad M.M."/>
            <person name="Brinkac L.M."/>
            <person name="Daugherty S.C."/>
            <person name="Haft D.H."/>
            <person name="Dodson R.J."/>
            <person name="Madupu R."/>
            <person name="Nelson W.C."/>
            <person name="Rosovitz M.J."/>
            <person name="Sullivan S.A."/>
            <person name="Khouri H."/>
            <person name="Dimitrov G.I."/>
            <person name="Watkins K.L."/>
            <person name="Mulligan S."/>
            <person name="Benton J."/>
            <person name="Radune D."/>
            <person name="Fisher D.J."/>
            <person name="Atkins H.S."/>
            <person name="Hiscox T."/>
            <person name="Jost B.H."/>
            <person name="Billington S.J."/>
            <person name="Songer J.G."/>
            <person name="McClane B.A."/>
            <person name="Titball R.W."/>
            <person name="Rood J.I."/>
            <person name="Melville S.B."/>
            <person name="Paulsen I.T."/>
        </authorList>
    </citation>
    <scope>NUCLEOTIDE SEQUENCE [LARGE SCALE GENOMIC DNA]</scope>
    <source>
        <strain evidence="2">ATCC 13124 / DSM 756 / JCM 1290 / NCIMB 6125 / NCTC 8237 / S 107 / Type A</strain>
    </source>
</reference>
<keyword evidence="2" id="KW-1185">Reference proteome</keyword>
<dbReference type="InterPro" id="IPR011335">
    <property type="entry name" value="Restrct_endonuc-II-like"/>
</dbReference>
<gene>
    <name evidence="1" type="ordered locus">CPF_1015</name>
</gene>
<dbReference type="EMBL" id="CP000246">
    <property type="protein sequence ID" value="ABG82623.1"/>
    <property type="molecule type" value="Genomic_DNA"/>
</dbReference>
<evidence type="ECO:0008006" key="3">
    <source>
        <dbReference type="Google" id="ProtNLM"/>
    </source>
</evidence>
<proteinExistence type="predicted"/>
<dbReference type="GO" id="GO:0000287">
    <property type="term" value="F:magnesium ion binding"/>
    <property type="evidence" value="ECO:0007669"/>
    <property type="project" value="InterPro"/>
</dbReference>
<dbReference type="KEGG" id="cpf:CPF_1015"/>
<dbReference type="Pfam" id="PF09195">
    <property type="entry name" value="Endonuc-BglII"/>
    <property type="match status" value="1"/>
</dbReference>
<dbReference type="Gene3D" id="3.40.91.20">
    <property type="match status" value="1"/>
</dbReference>
<dbReference type="RefSeq" id="WP_011590518.1">
    <property type="nucleotide sequence ID" value="NC_008261.1"/>
</dbReference>
<protein>
    <recommendedName>
        <fullName evidence="3">Restriction endonuclease</fullName>
    </recommendedName>
</protein>
<dbReference type="GO" id="GO:0009036">
    <property type="term" value="F:type II site-specific deoxyribonuclease activity"/>
    <property type="evidence" value="ECO:0007669"/>
    <property type="project" value="InterPro"/>
</dbReference>
<dbReference type="PaxDb" id="195103-CPF_1015"/>
<dbReference type="GO" id="GO:0009307">
    <property type="term" value="P:DNA restriction-modification system"/>
    <property type="evidence" value="ECO:0007669"/>
    <property type="project" value="InterPro"/>
</dbReference>
<dbReference type="SUPFAM" id="SSF52980">
    <property type="entry name" value="Restriction endonuclease-like"/>
    <property type="match status" value="1"/>
</dbReference>
<dbReference type="InterPro" id="IPR015278">
    <property type="entry name" value="BglII-like"/>
</dbReference>
<dbReference type="HOGENOM" id="CLU_1248849_0_0_9"/>
<dbReference type="InterPro" id="IPR011338">
    <property type="entry name" value="BamHI/BglII/BstY"/>
</dbReference>
<evidence type="ECO:0000313" key="2">
    <source>
        <dbReference type="Proteomes" id="UP000001823"/>
    </source>
</evidence>
<dbReference type="GO" id="GO:0003677">
    <property type="term" value="F:DNA binding"/>
    <property type="evidence" value="ECO:0007669"/>
    <property type="project" value="InterPro"/>
</dbReference>